<accession>A0A6J4QQ30</accession>
<dbReference type="SUPFAM" id="SSF55729">
    <property type="entry name" value="Acyl-CoA N-acyltransferases (Nat)"/>
    <property type="match status" value="1"/>
</dbReference>
<evidence type="ECO:0000256" key="1">
    <source>
        <dbReference type="SAM" id="MobiDB-lite"/>
    </source>
</evidence>
<gene>
    <name evidence="2" type="ORF">AVDCRST_MAG02-692</name>
</gene>
<sequence>MPGQRRRGRGAGTETTRLMPDYAFTAPGLHNVTLTVFEEIGHRREYRLLGGRLYDEIYMDCLATEFEGTVTPAKSGASPPGRLRRHGADRGRDRTRDGTPRKRPPGSRLLSARRRSALVPCERDLGVGCRHSTDRPGGSRAASREDLDRQEGGGAPAAPPPYENS</sequence>
<dbReference type="Gene3D" id="3.40.630.30">
    <property type="match status" value="1"/>
</dbReference>
<organism evidence="2">
    <name type="scientific">uncultured Rubrobacteraceae bacterium</name>
    <dbReference type="NCBI Taxonomy" id="349277"/>
    <lineage>
        <taxon>Bacteria</taxon>
        <taxon>Bacillati</taxon>
        <taxon>Actinomycetota</taxon>
        <taxon>Rubrobacteria</taxon>
        <taxon>Rubrobacterales</taxon>
        <taxon>Rubrobacteraceae</taxon>
        <taxon>environmental samples</taxon>
    </lineage>
</organism>
<name>A0A6J4QQ30_9ACTN</name>
<evidence type="ECO:0000313" key="2">
    <source>
        <dbReference type="EMBL" id="CAA9450169.1"/>
    </source>
</evidence>
<feature type="compositionally biased region" description="Basic residues" evidence="1">
    <location>
        <begin position="101"/>
        <end position="116"/>
    </location>
</feature>
<dbReference type="AlphaFoldDB" id="A0A6J4QQ30"/>
<reference evidence="2" key="1">
    <citation type="submission" date="2020-02" db="EMBL/GenBank/DDBJ databases">
        <authorList>
            <person name="Meier V. D."/>
        </authorList>
    </citation>
    <scope>NUCLEOTIDE SEQUENCE</scope>
    <source>
        <strain evidence="2">AVDCRST_MAG02</strain>
    </source>
</reference>
<dbReference type="EMBL" id="CADCVH010000023">
    <property type="protein sequence ID" value="CAA9450169.1"/>
    <property type="molecule type" value="Genomic_DNA"/>
</dbReference>
<feature type="compositionally biased region" description="Basic and acidic residues" evidence="1">
    <location>
        <begin position="86"/>
        <end position="100"/>
    </location>
</feature>
<protein>
    <submittedName>
        <fullName evidence="2">Uncharacterized protein</fullName>
    </submittedName>
</protein>
<feature type="region of interest" description="Disordered" evidence="1">
    <location>
        <begin position="69"/>
        <end position="165"/>
    </location>
</feature>
<dbReference type="InterPro" id="IPR016181">
    <property type="entry name" value="Acyl_CoA_acyltransferase"/>
</dbReference>
<feature type="compositionally biased region" description="Basic and acidic residues" evidence="1">
    <location>
        <begin position="142"/>
        <end position="151"/>
    </location>
</feature>
<proteinExistence type="predicted"/>